<comment type="caution">
    <text evidence="3">The sequence shown here is derived from an EMBL/GenBank/DDBJ whole genome shotgun (WGS) entry which is preliminary data.</text>
</comment>
<name>A0A918W933_9GAMM</name>
<sequence>MTRILKFTGALSCTLALSGAWAAPKDQDDVLLWVAAEVEISPEGTITALQWKDTRKAMKTITERIEPAVRAWRFEPGTVDGVPQPTVTHLSLRLRAVTNGDTVAIHVDHASTGAKSSLLAHPRYPVSAARANADAVLVANVAVSADGATTVESIDFRGNRPAYRRQFVEATQDAIAKWSFVPERVGGRPLATRMQIPVTFCITTIDCEHKYPAPDGESPRVGPPGQPVALESAVRLIDAVAGRAL</sequence>
<reference evidence="3" key="1">
    <citation type="journal article" date="2014" name="Int. J. Syst. Evol. Microbiol.">
        <title>Complete genome sequence of Corynebacterium casei LMG S-19264T (=DSM 44701T), isolated from a smear-ripened cheese.</title>
        <authorList>
            <consortium name="US DOE Joint Genome Institute (JGI-PGF)"/>
            <person name="Walter F."/>
            <person name="Albersmeier A."/>
            <person name="Kalinowski J."/>
            <person name="Ruckert C."/>
        </authorList>
    </citation>
    <scope>NUCLEOTIDE SEQUENCE</scope>
    <source>
        <strain evidence="3">KCTC 23077</strain>
    </source>
</reference>
<dbReference type="AlphaFoldDB" id="A0A918W933"/>
<keyword evidence="4" id="KW-1185">Reference proteome</keyword>
<dbReference type="InterPro" id="IPR037682">
    <property type="entry name" value="TonB_C"/>
</dbReference>
<feature type="domain" description="TonB C-terminal" evidence="2">
    <location>
        <begin position="121"/>
        <end position="200"/>
    </location>
</feature>
<dbReference type="Gene3D" id="3.30.1150.10">
    <property type="match status" value="1"/>
</dbReference>
<evidence type="ECO:0000313" key="4">
    <source>
        <dbReference type="Proteomes" id="UP000646426"/>
    </source>
</evidence>
<accession>A0A918W933</accession>
<protein>
    <recommendedName>
        <fullName evidence="2">TonB C-terminal domain-containing protein</fullName>
    </recommendedName>
</protein>
<evidence type="ECO:0000259" key="2">
    <source>
        <dbReference type="Pfam" id="PF03544"/>
    </source>
</evidence>
<dbReference type="GO" id="GO:0055085">
    <property type="term" value="P:transmembrane transport"/>
    <property type="evidence" value="ECO:0007669"/>
    <property type="project" value="InterPro"/>
</dbReference>
<dbReference type="SUPFAM" id="SSF74653">
    <property type="entry name" value="TolA/TonB C-terminal domain"/>
    <property type="match status" value="1"/>
</dbReference>
<feature type="signal peptide" evidence="1">
    <location>
        <begin position="1"/>
        <end position="22"/>
    </location>
</feature>
<dbReference type="Pfam" id="PF03544">
    <property type="entry name" value="TonB_C"/>
    <property type="match status" value="1"/>
</dbReference>
<proteinExistence type="predicted"/>
<reference evidence="3" key="2">
    <citation type="submission" date="2020-09" db="EMBL/GenBank/DDBJ databases">
        <authorList>
            <person name="Sun Q."/>
            <person name="Kim S."/>
        </authorList>
    </citation>
    <scope>NUCLEOTIDE SEQUENCE</scope>
    <source>
        <strain evidence="3">KCTC 23077</strain>
    </source>
</reference>
<organism evidence="3 4">
    <name type="scientific">Cognatilysobacter bugurensis</name>
    <dbReference type="NCBI Taxonomy" id="543356"/>
    <lineage>
        <taxon>Bacteria</taxon>
        <taxon>Pseudomonadati</taxon>
        <taxon>Pseudomonadota</taxon>
        <taxon>Gammaproteobacteria</taxon>
        <taxon>Lysobacterales</taxon>
        <taxon>Lysobacteraceae</taxon>
        <taxon>Cognatilysobacter</taxon>
    </lineage>
</organism>
<feature type="chain" id="PRO_5037747528" description="TonB C-terminal domain-containing protein" evidence="1">
    <location>
        <begin position="23"/>
        <end position="245"/>
    </location>
</feature>
<dbReference type="EMBL" id="BMYD01000003">
    <property type="protein sequence ID" value="GHA83173.1"/>
    <property type="molecule type" value="Genomic_DNA"/>
</dbReference>
<dbReference type="Proteomes" id="UP000646426">
    <property type="component" value="Unassembled WGS sequence"/>
</dbReference>
<evidence type="ECO:0000256" key="1">
    <source>
        <dbReference type="SAM" id="SignalP"/>
    </source>
</evidence>
<dbReference type="RefSeq" id="WP_189456390.1">
    <property type="nucleotide sequence ID" value="NZ_BMYD01000003.1"/>
</dbReference>
<gene>
    <name evidence="3" type="ORF">GCM10007067_21610</name>
</gene>
<evidence type="ECO:0000313" key="3">
    <source>
        <dbReference type="EMBL" id="GHA83173.1"/>
    </source>
</evidence>
<keyword evidence="1" id="KW-0732">Signal</keyword>